<keyword evidence="1" id="KW-0472">Membrane</keyword>
<dbReference type="PANTHER" id="PTHR12147:SF26">
    <property type="entry name" value="PEPTIDASE M28 DOMAIN-CONTAINING PROTEIN"/>
    <property type="match status" value="1"/>
</dbReference>
<dbReference type="InterPro" id="IPR045175">
    <property type="entry name" value="M28_fam"/>
</dbReference>
<evidence type="ECO:0000259" key="2">
    <source>
        <dbReference type="Pfam" id="PF04389"/>
    </source>
</evidence>
<dbReference type="AlphaFoldDB" id="A0A1H7K690"/>
<gene>
    <name evidence="3" type="ORF">SAMN04488505_101957</name>
</gene>
<proteinExistence type="predicted"/>
<sequence>MLNAERLTLMQCILQQNGYDQRSALSVLPSAFSVIKYLARMKKFLLVTIALLPVLGALAQRPAIDSLQLMKDIRTLSADKFEGRKTGTKGNRLAQFYIMDRFKQAGLQPFHGTYEYPFYFTQGDKKIMGTNLYGYIPGKTDNVIIITAHYDHLGISHQANSADSIFNGADDNASGSAALLSLIKYYQQHPPLHTLVFAALDGEEEGLQGAKAFVQQLPVPAASVHMNLNMDMVSRNEKQELYACGTYQNPDLKKFVTRAADSSAIKLLTGHDRPEDGAQDWTKQSDHYEFHKKGIPFLYFGVEDHADYHRVGDAFEHIDPSFYYRAVQTIRMVLSAADTELTGNKARSKVIY</sequence>
<dbReference type="SUPFAM" id="SSF53187">
    <property type="entry name" value="Zn-dependent exopeptidases"/>
    <property type="match status" value="1"/>
</dbReference>
<dbReference type="STRING" id="573321.SAMN04488505_101957"/>
<dbReference type="Pfam" id="PF04389">
    <property type="entry name" value="Peptidase_M28"/>
    <property type="match status" value="1"/>
</dbReference>
<dbReference type="Gene3D" id="3.40.630.10">
    <property type="entry name" value="Zn peptidases"/>
    <property type="match status" value="1"/>
</dbReference>
<feature type="domain" description="Peptidase M28" evidence="2">
    <location>
        <begin position="131"/>
        <end position="332"/>
    </location>
</feature>
<evidence type="ECO:0000313" key="3">
    <source>
        <dbReference type="EMBL" id="SEK82378.1"/>
    </source>
</evidence>
<dbReference type="PANTHER" id="PTHR12147">
    <property type="entry name" value="METALLOPEPTIDASE M28 FAMILY MEMBER"/>
    <property type="match status" value="1"/>
</dbReference>
<dbReference type="GO" id="GO:0008235">
    <property type="term" value="F:metalloexopeptidase activity"/>
    <property type="evidence" value="ECO:0007669"/>
    <property type="project" value="InterPro"/>
</dbReference>
<accession>A0A1H7K690</accession>
<keyword evidence="4" id="KW-1185">Reference proteome</keyword>
<dbReference type="GO" id="GO:0006508">
    <property type="term" value="P:proteolysis"/>
    <property type="evidence" value="ECO:0007669"/>
    <property type="project" value="InterPro"/>
</dbReference>
<name>A0A1H7K690_9BACT</name>
<dbReference type="InterPro" id="IPR007484">
    <property type="entry name" value="Peptidase_M28"/>
</dbReference>
<reference evidence="3 4" key="1">
    <citation type="submission" date="2016-10" db="EMBL/GenBank/DDBJ databases">
        <authorList>
            <person name="de Groot N.N."/>
        </authorList>
    </citation>
    <scope>NUCLEOTIDE SEQUENCE [LARGE SCALE GENOMIC DNA]</scope>
    <source>
        <strain evidence="3 4">DSM 21039</strain>
    </source>
</reference>
<dbReference type="EMBL" id="FOBB01000001">
    <property type="protein sequence ID" value="SEK82378.1"/>
    <property type="molecule type" value="Genomic_DNA"/>
</dbReference>
<evidence type="ECO:0000256" key="1">
    <source>
        <dbReference type="SAM" id="Phobius"/>
    </source>
</evidence>
<organism evidence="3 4">
    <name type="scientific">Chitinophaga rupis</name>
    <dbReference type="NCBI Taxonomy" id="573321"/>
    <lineage>
        <taxon>Bacteria</taxon>
        <taxon>Pseudomonadati</taxon>
        <taxon>Bacteroidota</taxon>
        <taxon>Chitinophagia</taxon>
        <taxon>Chitinophagales</taxon>
        <taxon>Chitinophagaceae</taxon>
        <taxon>Chitinophaga</taxon>
    </lineage>
</organism>
<evidence type="ECO:0000313" key="4">
    <source>
        <dbReference type="Proteomes" id="UP000198984"/>
    </source>
</evidence>
<dbReference type="Proteomes" id="UP000198984">
    <property type="component" value="Unassembled WGS sequence"/>
</dbReference>
<feature type="transmembrane region" description="Helical" evidence="1">
    <location>
        <begin position="44"/>
        <end position="64"/>
    </location>
</feature>
<keyword evidence="1" id="KW-1133">Transmembrane helix</keyword>
<keyword evidence="1" id="KW-0812">Transmembrane</keyword>
<protein>
    <submittedName>
        <fullName evidence="3">Peptidase family M28</fullName>
    </submittedName>
</protein>